<comment type="similarity">
    <text evidence="3 11">Belongs to the glycosyl hydrolase 3 family.</text>
</comment>
<evidence type="ECO:0000256" key="5">
    <source>
        <dbReference type="ARBA" id="ARBA00022729"/>
    </source>
</evidence>
<gene>
    <name evidence="14" type="ORF">M501DRAFT_1007307</name>
</gene>
<dbReference type="EMBL" id="MU006103">
    <property type="protein sequence ID" value="KAF2836614.1"/>
    <property type="molecule type" value="Genomic_DNA"/>
</dbReference>
<dbReference type="InterPro" id="IPR019800">
    <property type="entry name" value="Glyco_hydro_3_AS"/>
</dbReference>
<sequence>MKLLHASSVLLSLGLTCAQENDDTTHGPLWGAYSPPKYPSPWIDGSGDWGDAYQRAQEFVAQLTLMEKVNLTTGIGWQAGKCFGHVGGVPRLGMDGLCLQVSTHGVIQADHASVFPAGGTVAASWDRKLWYQRGYDVGTEHRLKGVDVLLGPVISPLGRSPAGGRNWEAFSPDPSLSGIAAAMTVRGMQDAGVISCPKHYLANEQEHFRTLPEAFQFGYNITNALSANVGDVAMHELYLWPFADAIRAGAGAVMCAHNQVNNSHSCQNSYTLNHLLKGELGFQGFILSDWVAQHSGVSAAVAGLDVSMPGDSYYGTGDSFWGTNMTIAVLNGTLPEWRLDDMATRIMASYYYVGRDTDDVTPNFNSWSKATNGYQFALAGLDYGTINQHIDVREGHAKHIREAAARSTVMLKNNGALPLTGRESNTVVIGEDAEDSSYGPNGCLFRGCNNGTLAIGWGSGTADFPFIISPLTAIQNEVRAYDGYISAITDNYALEAVAREATPAEVAIVFINANSGEGFISVDGNEGDRSNLTLWQGGEELIKTVSSVCNNTIVVMHTVGAVMVDSFYDNPNVTAILWAGLPGEESGNSIADVLYGRINPGGKLPFTIAKSPEDYPTSIIYTPNNGNDAPQQDFDEGVFIDYRAFDRDNIDPIYEFGFGMSYTTFTYSDLTIEKHDVAPYQPRTGMTQPAPLLRNESANPDMEEYLYPDGFRKIPFHIYPYLTSTDLAESYNGSDYGMTPAEFLPEGIADASPQPVLPASGAPGGNPQLWDVLFTVRATITNTGDVDGEEIAQLYISPGGPDDPKVILRNFDRLAIAAGESAVFEGTITRRDLSNWDTAAQDWRISDYPKRVFVGASSRNLLLEGDLEL</sequence>
<dbReference type="PROSITE" id="PS00775">
    <property type="entry name" value="GLYCOSYL_HYDROL_F3"/>
    <property type="match status" value="1"/>
</dbReference>
<evidence type="ECO:0000256" key="1">
    <source>
        <dbReference type="ARBA" id="ARBA00000448"/>
    </source>
</evidence>
<dbReference type="SUPFAM" id="SSF51445">
    <property type="entry name" value="(Trans)glycosidases"/>
    <property type="match status" value="1"/>
</dbReference>
<evidence type="ECO:0000256" key="3">
    <source>
        <dbReference type="ARBA" id="ARBA00005336"/>
    </source>
</evidence>
<evidence type="ECO:0000256" key="7">
    <source>
        <dbReference type="ARBA" id="ARBA00023180"/>
    </source>
</evidence>
<dbReference type="AlphaFoldDB" id="A0A9P4S5Z8"/>
<dbReference type="Proteomes" id="UP000799429">
    <property type="component" value="Unassembled WGS sequence"/>
</dbReference>
<protein>
    <recommendedName>
        <fullName evidence="4 11">beta-glucosidase</fullName>
        <ecNumber evidence="4 11">3.2.1.21</ecNumber>
    </recommendedName>
</protein>
<dbReference type="OrthoDB" id="416222at2759"/>
<comment type="pathway">
    <text evidence="2 11">Glycan metabolism; cellulose degradation.</text>
</comment>
<proteinExistence type="inferred from homology"/>
<keyword evidence="10 11" id="KW-0624">Polysaccharide degradation</keyword>
<evidence type="ECO:0000256" key="6">
    <source>
        <dbReference type="ARBA" id="ARBA00022801"/>
    </source>
</evidence>
<evidence type="ECO:0000313" key="14">
    <source>
        <dbReference type="EMBL" id="KAF2836614.1"/>
    </source>
</evidence>
<keyword evidence="6 11" id="KW-0378">Hydrolase</keyword>
<dbReference type="GO" id="GO:0009251">
    <property type="term" value="P:glucan catabolic process"/>
    <property type="evidence" value="ECO:0007669"/>
    <property type="project" value="TreeGrafter"/>
</dbReference>
<dbReference type="Gene3D" id="3.20.20.300">
    <property type="entry name" value="Glycoside hydrolase, family 3, N-terminal domain"/>
    <property type="match status" value="1"/>
</dbReference>
<keyword evidence="8 11" id="KW-0119">Carbohydrate metabolism</keyword>
<dbReference type="FunFam" id="3.20.20.300:FF:000002">
    <property type="entry name" value="Probable beta-glucosidase"/>
    <property type="match status" value="1"/>
</dbReference>
<dbReference type="InterPro" id="IPR036881">
    <property type="entry name" value="Glyco_hydro_3_C_sf"/>
</dbReference>
<dbReference type="InterPro" id="IPR036962">
    <property type="entry name" value="Glyco_hydro_3_N_sf"/>
</dbReference>
<dbReference type="SMART" id="SM01217">
    <property type="entry name" value="Fn3_like"/>
    <property type="match status" value="1"/>
</dbReference>
<keyword evidence="15" id="KW-1185">Reference proteome</keyword>
<comment type="catalytic activity">
    <reaction evidence="1 11">
        <text>Hydrolysis of terminal, non-reducing beta-D-glucosyl residues with release of beta-D-glucose.</text>
        <dbReference type="EC" id="3.2.1.21"/>
    </reaction>
</comment>
<evidence type="ECO:0000256" key="4">
    <source>
        <dbReference type="ARBA" id="ARBA00012744"/>
    </source>
</evidence>
<evidence type="ECO:0000259" key="13">
    <source>
        <dbReference type="SMART" id="SM01217"/>
    </source>
</evidence>
<accession>A0A9P4S5Z8</accession>
<keyword evidence="7" id="KW-0325">Glycoprotein</keyword>
<evidence type="ECO:0000256" key="8">
    <source>
        <dbReference type="ARBA" id="ARBA00023277"/>
    </source>
</evidence>
<dbReference type="InterPro" id="IPR002772">
    <property type="entry name" value="Glyco_hydro_3_C"/>
</dbReference>
<organism evidence="14 15">
    <name type="scientific">Patellaria atrata CBS 101060</name>
    <dbReference type="NCBI Taxonomy" id="1346257"/>
    <lineage>
        <taxon>Eukaryota</taxon>
        <taxon>Fungi</taxon>
        <taxon>Dikarya</taxon>
        <taxon>Ascomycota</taxon>
        <taxon>Pezizomycotina</taxon>
        <taxon>Dothideomycetes</taxon>
        <taxon>Dothideomycetes incertae sedis</taxon>
        <taxon>Patellariales</taxon>
        <taxon>Patellariaceae</taxon>
        <taxon>Patellaria</taxon>
    </lineage>
</organism>
<keyword evidence="5 12" id="KW-0732">Signal</keyword>
<dbReference type="Gene3D" id="2.60.40.10">
    <property type="entry name" value="Immunoglobulins"/>
    <property type="match status" value="1"/>
</dbReference>
<dbReference type="InterPro" id="IPR017853">
    <property type="entry name" value="GH"/>
</dbReference>
<dbReference type="SUPFAM" id="SSF52279">
    <property type="entry name" value="Beta-D-glucan exohydrolase, C-terminal domain"/>
    <property type="match status" value="1"/>
</dbReference>
<dbReference type="GO" id="GO:0008422">
    <property type="term" value="F:beta-glucosidase activity"/>
    <property type="evidence" value="ECO:0007669"/>
    <property type="project" value="UniProtKB-EC"/>
</dbReference>
<comment type="caution">
    <text evidence="14">The sequence shown here is derived from an EMBL/GenBank/DDBJ whole genome shotgun (WGS) entry which is preliminary data.</text>
</comment>
<name>A0A9P4S5Z8_9PEZI</name>
<evidence type="ECO:0000256" key="2">
    <source>
        <dbReference type="ARBA" id="ARBA00004987"/>
    </source>
</evidence>
<evidence type="ECO:0000256" key="12">
    <source>
        <dbReference type="SAM" id="SignalP"/>
    </source>
</evidence>
<dbReference type="Pfam" id="PF01915">
    <property type="entry name" value="Glyco_hydro_3_C"/>
    <property type="match status" value="1"/>
</dbReference>
<dbReference type="Pfam" id="PF14310">
    <property type="entry name" value="Fn3-like"/>
    <property type="match status" value="1"/>
</dbReference>
<keyword evidence="9 11" id="KW-0326">Glycosidase</keyword>
<dbReference type="EC" id="3.2.1.21" evidence="4 11"/>
<feature type="chain" id="PRO_5040244983" description="beta-glucosidase" evidence="12">
    <location>
        <begin position="19"/>
        <end position="869"/>
    </location>
</feature>
<evidence type="ECO:0000313" key="15">
    <source>
        <dbReference type="Proteomes" id="UP000799429"/>
    </source>
</evidence>
<evidence type="ECO:0000256" key="11">
    <source>
        <dbReference type="RuleBase" id="RU361161"/>
    </source>
</evidence>
<dbReference type="InterPro" id="IPR001764">
    <property type="entry name" value="Glyco_hydro_3_N"/>
</dbReference>
<dbReference type="PANTHER" id="PTHR42715:SF29">
    <property type="entry name" value="BETA-GLUCOSIDASE A-RELATED"/>
    <property type="match status" value="1"/>
</dbReference>
<evidence type="ECO:0000256" key="10">
    <source>
        <dbReference type="ARBA" id="ARBA00023326"/>
    </source>
</evidence>
<dbReference type="InterPro" id="IPR026891">
    <property type="entry name" value="Fn3-like"/>
</dbReference>
<dbReference type="InterPro" id="IPR013783">
    <property type="entry name" value="Ig-like_fold"/>
</dbReference>
<reference evidence="14" key="1">
    <citation type="journal article" date="2020" name="Stud. Mycol.">
        <title>101 Dothideomycetes genomes: a test case for predicting lifestyles and emergence of pathogens.</title>
        <authorList>
            <person name="Haridas S."/>
            <person name="Albert R."/>
            <person name="Binder M."/>
            <person name="Bloem J."/>
            <person name="Labutti K."/>
            <person name="Salamov A."/>
            <person name="Andreopoulos B."/>
            <person name="Baker S."/>
            <person name="Barry K."/>
            <person name="Bills G."/>
            <person name="Bluhm B."/>
            <person name="Cannon C."/>
            <person name="Castanera R."/>
            <person name="Culley D."/>
            <person name="Daum C."/>
            <person name="Ezra D."/>
            <person name="Gonzalez J."/>
            <person name="Henrissat B."/>
            <person name="Kuo A."/>
            <person name="Liang C."/>
            <person name="Lipzen A."/>
            <person name="Lutzoni F."/>
            <person name="Magnuson J."/>
            <person name="Mondo S."/>
            <person name="Nolan M."/>
            <person name="Ohm R."/>
            <person name="Pangilinan J."/>
            <person name="Park H.-J."/>
            <person name="Ramirez L."/>
            <person name="Alfaro M."/>
            <person name="Sun H."/>
            <person name="Tritt A."/>
            <person name="Yoshinaga Y."/>
            <person name="Zwiers L.-H."/>
            <person name="Turgeon B."/>
            <person name="Goodwin S."/>
            <person name="Spatafora J."/>
            <person name="Crous P."/>
            <person name="Grigoriev I."/>
        </authorList>
    </citation>
    <scope>NUCLEOTIDE SEQUENCE</scope>
    <source>
        <strain evidence="14">CBS 101060</strain>
    </source>
</reference>
<dbReference type="PANTHER" id="PTHR42715">
    <property type="entry name" value="BETA-GLUCOSIDASE"/>
    <property type="match status" value="1"/>
</dbReference>
<dbReference type="PRINTS" id="PR00133">
    <property type="entry name" value="GLHYDRLASE3"/>
</dbReference>
<feature type="domain" description="Fibronectin type III-like" evidence="13">
    <location>
        <begin position="790"/>
        <end position="858"/>
    </location>
</feature>
<feature type="signal peptide" evidence="12">
    <location>
        <begin position="1"/>
        <end position="18"/>
    </location>
</feature>
<dbReference type="InterPro" id="IPR050288">
    <property type="entry name" value="Cellulose_deg_GH3"/>
</dbReference>
<dbReference type="Gene3D" id="3.40.50.1700">
    <property type="entry name" value="Glycoside hydrolase family 3 C-terminal domain"/>
    <property type="match status" value="1"/>
</dbReference>
<dbReference type="Pfam" id="PF00933">
    <property type="entry name" value="Glyco_hydro_3"/>
    <property type="match status" value="1"/>
</dbReference>
<dbReference type="FunFam" id="3.40.50.1700:FF:000003">
    <property type="entry name" value="Probable beta-glucosidase"/>
    <property type="match status" value="1"/>
</dbReference>
<evidence type="ECO:0000256" key="9">
    <source>
        <dbReference type="ARBA" id="ARBA00023295"/>
    </source>
</evidence>